<dbReference type="GO" id="GO:0016853">
    <property type="term" value="F:isomerase activity"/>
    <property type="evidence" value="ECO:0007669"/>
    <property type="project" value="InterPro"/>
</dbReference>
<dbReference type="SUPFAM" id="SSF74650">
    <property type="entry name" value="Galactose mutarotase-like"/>
    <property type="match status" value="1"/>
</dbReference>
<name>A0A917E0I6_9BACL</name>
<protein>
    <submittedName>
        <fullName evidence="1">Aldose 1-epimerase</fullName>
    </submittedName>
</protein>
<evidence type="ECO:0000313" key="1">
    <source>
        <dbReference type="EMBL" id="GGD84665.1"/>
    </source>
</evidence>
<dbReference type="InterPro" id="IPR008183">
    <property type="entry name" value="Aldose_1/G6P_1-epimerase"/>
</dbReference>
<organism evidence="1 2">
    <name type="scientific">Paenibacillus nasutitermitis</name>
    <dbReference type="NCBI Taxonomy" id="1652958"/>
    <lineage>
        <taxon>Bacteria</taxon>
        <taxon>Bacillati</taxon>
        <taxon>Bacillota</taxon>
        <taxon>Bacilli</taxon>
        <taxon>Bacillales</taxon>
        <taxon>Paenibacillaceae</taxon>
        <taxon>Paenibacillus</taxon>
    </lineage>
</organism>
<dbReference type="CDD" id="cd01081">
    <property type="entry name" value="Aldose_epim"/>
    <property type="match status" value="1"/>
</dbReference>
<dbReference type="AlphaFoldDB" id="A0A917E0I6"/>
<dbReference type="Proteomes" id="UP000612456">
    <property type="component" value="Unassembled WGS sequence"/>
</dbReference>
<dbReference type="InterPro" id="IPR014718">
    <property type="entry name" value="GH-type_carb-bd"/>
</dbReference>
<reference evidence="1" key="2">
    <citation type="submission" date="2020-09" db="EMBL/GenBank/DDBJ databases">
        <authorList>
            <person name="Sun Q."/>
            <person name="Zhou Y."/>
        </authorList>
    </citation>
    <scope>NUCLEOTIDE SEQUENCE</scope>
    <source>
        <strain evidence="1">CGMCC 1.15178</strain>
    </source>
</reference>
<accession>A0A917E0I6</accession>
<dbReference type="GO" id="GO:0005975">
    <property type="term" value="P:carbohydrate metabolic process"/>
    <property type="evidence" value="ECO:0007669"/>
    <property type="project" value="InterPro"/>
</dbReference>
<gene>
    <name evidence="1" type="primary">galM</name>
    <name evidence="1" type="ORF">GCM10010911_48780</name>
</gene>
<evidence type="ECO:0000313" key="2">
    <source>
        <dbReference type="Proteomes" id="UP000612456"/>
    </source>
</evidence>
<dbReference type="EMBL" id="BMHP01000003">
    <property type="protein sequence ID" value="GGD84665.1"/>
    <property type="molecule type" value="Genomic_DNA"/>
</dbReference>
<dbReference type="Gene3D" id="2.70.98.10">
    <property type="match status" value="1"/>
</dbReference>
<dbReference type="Pfam" id="PF01263">
    <property type="entry name" value="Aldose_epim"/>
    <property type="match status" value="1"/>
</dbReference>
<comment type="caution">
    <text evidence="1">The sequence shown here is derived from an EMBL/GenBank/DDBJ whole genome shotgun (WGS) entry which is preliminary data.</text>
</comment>
<sequence>MSVLAERGKDMSGALTGTIDFLGHTAYRLENEFLELIVVPALGSRAVSLRSKLAQTDLLRVPPSLAAYEKNPMLFGIPVLFPPNRIEDGTFTFGGESYQFAVNEPKHHNHLHGLVHREAWQMTGVREHAGGICLETVFDSSDKPHVLEQFPHPFRIVMRFILDGHSFVQEADIINDSGTAIPWGLGYHTSFRFPFGEQSNPESCLFSAPAGQLWELNDRVMPTGRLLDDPRSASLQAGMPMADVAFDDVFLAADHVTNEAVLTDRAAGISVTYSADESFRQWVLHTGAAGSGYICPEPYTCVTNAFNLPLDRKLTGLQVLEPGEQRTVSCAIKVEVAAPVSG</sequence>
<keyword evidence="2" id="KW-1185">Reference proteome</keyword>
<dbReference type="InterPro" id="IPR011013">
    <property type="entry name" value="Gal_mutarotase_sf_dom"/>
</dbReference>
<dbReference type="GO" id="GO:0030246">
    <property type="term" value="F:carbohydrate binding"/>
    <property type="evidence" value="ECO:0007669"/>
    <property type="project" value="InterPro"/>
</dbReference>
<proteinExistence type="predicted"/>
<reference evidence="1" key="1">
    <citation type="journal article" date="2014" name="Int. J. Syst. Evol. Microbiol.">
        <title>Complete genome sequence of Corynebacterium casei LMG S-19264T (=DSM 44701T), isolated from a smear-ripened cheese.</title>
        <authorList>
            <consortium name="US DOE Joint Genome Institute (JGI-PGF)"/>
            <person name="Walter F."/>
            <person name="Albersmeier A."/>
            <person name="Kalinowski J."/>
            <person name="Ruckert C."/>
        </authorList>
    </citation>
    <scope>NUCLEOTIDE SEQUENCE</scope>
    <source>
        <strain evidence="1">CGMCC 1.15178</strain>
    </source>
</reference>